<evidence type="ECO:0000256" key="1">
    <source>
        <dbReference type="ARBA" id="ARBA00022801"/>
    </source>
</evidence>
<dbReference type="Proteomes" id="UP001287059">
    <property type="component" value="Unassembled WGS sequence"/>
</dbReference>
<organism evidence="4 5">
    <name type="scientific">Mesorhizobium album</name>
    <dbReference type="NCBI Taxonomy" id="3072314"/>
    <lineage>
        <taxon>Bacteria</taxon>
        <taxon>Pseudomonadati</taxon>
        <taxon>Pseudomonadota</taxon>
        <taxon>Alphaproteobacteria</taxon>
        <taxon>Hyphomicrobiales</taxon>
        <taxon>Phyllobacteriaceae</taxon>
        <taxon>Mesorhizobium</taxon>
    </lineage>
</organism>
<name>A0ABU4Y2H9_9HYPH</name>
<feature type="domain" description="Alpha/beta hydrolase fold-3" evidence="3">
    <location>
        <begin position="94"/>
        <end position="293"/>
    </location>
</feature>
<feature type="compositionally biased region" description="Basic and acidic residues" evidence="2">
    <location>
        <begin position="337"/>
        <end position="347"/>
    </location>
</feature>
<comment type="caution">
    <text evidence="4">The sequence shown here is derived from an EMBL/GenBank/DDBJ whole genome shotgun (WGS) entry which is preliminary data.</text>
</comment>
<protein>
    <submittedName>
        <fullName evidence="4">Alpha/beta hydrolase</fullName>
    </submittedName>
</protein>
<dbReference type="RefSeq" id="WP_320289295.1">
    <property type="nucleotide sequence ID" value="NZ_JAVIIW010000027.1"/>
</dbReference>
<dbReference type="InterPro" id="IPR029058">
    <property type="entry name" value="AB_hydrolase_fold"/>
</dbReference>
<dbReference type="InterPro" id="IPR050300">
    <property type="entry name" value="GDXG_lipolytic_enzyme"/>
</dbReference>
<accession>A0ABU4Y2H9</accession>
<proteinExistence type="predicted"/>
<dbReference type="PANTHER" id="PTHR48081">
    <property type="entry name" value="AB HYDROLASE SUPERFAMILY PROTEIN C4A8.06C"/>
    <property type="match status" value="1"/>
</dbReference>
<reference evidence="4 5" key="1">
    <citation type="submission" date="2023-08" db="EMBL/GenBank/DDBJ databases">
        <title>Implementing the SeqCode for naming new Mesorhizobium species isolated from Vachellia karroo root nodules.</title>
        <authorList>
            <person name="Van Lill M."/>
        </authorList>
    </citation>
    <scope>NUCLEOTIDE SEQUENCE [LARGE SCALE GENOMIC DNA]</scope>
    <source>
        <strain evidence="4 5">VK24D</strain>
    </source>
</reference>
<dbReference type="InterPro" id="IPR013094">
    <property type="entry name" value="AB_hydrolase_3"/>
</dbReference>
<evidence type="ECO:0000313" key="5">
    <source>
        <dbReference type="Proteomes" id="UP001287059"/>
    </source>
</evidence>
<dbReference type="SUPFAM" id="SSF53474">
    <property type="entry name" value="alpha/beta-Hydrolases"/>
    <property type="match status" value="1"/>
</dbReference>
<dbReference type="PANTHER" id="PTHR48081:SF8">
    <property type="entry name" value="ALPHA_BETA HYDROLASE FOLD-3 DOMAIN-CONTAINING PROTEIN-RELATED"/>
    <property type="match status" value="1"/>
</dbReference>
<evidence type="ECO:0000259" key="3">
    <source>
        <dbReference type="Pfam" id="PF07859"/>
    </source>
</evidence>
<sequence length="347" mass="37207">MASDPSDPGSRGKYATLLDPKLWDYIDAVNSWYPPEIVAAPIAEQRAVYNRMCAAFHQGHPEGVTTSDGLVATAAYAVPFRRYRVADKAAAAVVVYYHGGGFVLGDLDSHEDICAEICAGTGFEVVSADYRLAPEHLHPASFDDALAVFKWVAATSALPIVLCGESAGGNLAAAVAQATRHHPRHAIGQVLIYPELGGDETGRSYVEHGEAPLLTLADIDFYRRIRSAPGQSPDDPTFSPLRDRDFSRLPPTAIVTAECDPLSSDGEAYRDKIRDAGGWAMWREEPRLVHSFLRARPTVSRAAEAFARIIGDIARLGASDGVPISPLVGEMAGRPEGGAKDRDPSAS</sequence>
<evidence type="ECO:0000313" key="4">
    <source>
        <dbReference type="EMBL" id="MDX8481083.1"/>
    </source>
</evidence>
<dbReference type="Pfam" id="PF07859">
    <property type="entry name" value="Abhydrolase_3"/>
    <property type="match status" value="1"/>
</dbReference>
<keyword evidence="1 4" id="KW-0378">Hydrolase</keyword>
<dbReference type="Gene3D" id="3.40.50.1820">
    <property type="entry name" value="alpha/beta hydrolase"/>
    <property type="match status" value="1"/>
</dbReference>
<feature type="region of interest" description="Disordered" evidence="2">
    <location>
        <begin position="327"/>
        <end position="347"/>
    </location>
</feature>
<dbReference type="GO" id="GO:0016787">
    <property type="term" value="F:hydrolase activity"/>
    <property type="evidence" value="ECO:0007669"/>
    <property type="project" value="UniProtKB-KW"/>
</dbReference>
<gene>
    <name evidence="4" type="ORF">RFN28_21860</name>
</gene>
<dbReference type="EMBL" id="JAVIIW010000027">
    <property type="protein sequence ID" value="MDX8481083.1"/>
    <property type="molecule type" value="Genomic_DNA"/>
</dbReference>
<keyword evidence="5" id="KW-1185">Reference proteome</keyword>
<evidence type="ECO:0000256" key="2">
    <source>
        <dbReference type="SAM" id="MobiDB-lite"/>
    </source>
</evidence>